<keyword evidence="2" id="KW-0902">Two-component regulatory system</keyword>
<feature type="domain" description="OmpR/PhoB-type" evidence="9">
    <location>
        <begin position="136"/>
        <end position="239"/>
    </location>
</feature>
<dbReference type="Gene3D" id="1.10.10.10">
    <property type="entry name" value="Winged helix-like DNA-binding domain superfamily/Winged helix DNA-binding domain"/>
    <property type="match status" value="1"/>
</dbReference>
<evidence type="ECO:0000259" key="8">
    <source>
        <dbReference type="PROSITE" id="PS50110"/>
    </source>
</evidence>
<gene>
    <name evidence="10" type="primary">yycF_1</name>
    <name evidence="10" type="ORF">Thiowin_04669</name>
</gene>
<evidence type="ECO:0000256" key="4">
    <source>
        <dbReference type="ARBA" id="ARBA00023125"/>
    </source>
</evidence>
<dbReference type="InterPro" id="IPR016032">
    <property type="entry name" value="Sig_transdc_resp-reg_C-effctor"/>
</dbReference>
<dbReference type="SUPFAM" id="SSF46894">
    <property type="entry name" value="C-terminal effector domain of the bipartite response regulators"/>
    <property type="match status" value="1"/>
</dbReference>
<feature type="modified residue" description="4-aspartylphosphate" evidence="6">
    <location>
        <position position="60"/>
    </location>
</feature>
<evidence type="ECO:0000256" key="3">
    <source>
        <dbReference type="ARBA" id="ARBA00023015"/>
    </source>
</evidence>
<reference evidence="10 11" key="1">
    <citation type="journal article" date="2023" name="Microorganisms">
        <title>Thiorhodovibrio frisius and Trv. litoralis spp. nov., Two Novel Members from a Clade of Fastidious Purple Sulfur Bacteria That Exhibit Unique Red-Shifted Light-Harvesting Capabilities.</title>
        <authorList>
            <person name="Methner A."/>
            <person name="Kuzyk S.B."/>
            <person name="Petersen J."/>
            <person name="Bauer S."/>
            <person name="Brinkmann H."/>
            <person name="Sichau K."/>
            <person name="Wanner G."/>
            <person name="Wolf J."/>
            <person name="Neumann-Schaal M."/>
            <person name="Henke P."/>
            <person name="Tank M."/>
            <person name="Sproer C."/>
            <person name="Bunk B."/>
            <person name="Overmann J."/>
        </authorList>
    </citation>
    <scope>NUCLEOTIDE SEQUENCE [LARGE SCALE GENOMIC DNA]</scope>
    <source>
        <strain evidence="10 11">DSM 6702</strain>
    </source>
</reference>
<evidence type="ECO:0000256" key="1">
    <source>
        <dbReference type="ARBA" id="ARBA00022553"/>
    </source>
</evidence>
<keyword evidence="3" id="KW-0805">Transcription regulation</keyword>
<dbReference type="EMBL" id="CP121472">
    <property type="protein sequence ID" value="WPL19536.1"/>
    <property type="molecule type" value="Genomic_DNA"/>
</dbReference>
<evidence type="ECO:0000256" key="6">
    <source>
        <dbReference type="PROSITE-ProRule" id="PRU00169"/>
    </source>
</evidence>
<evidence type="ECO:0000256" key="5">
    <source>
        <dbReference type="ARBA" id="ARBA00023163"/>
    </source>
</evidence>
<dbReference type="PANTHER" id="PTHR48111">
    <property type="entry name" value="REGULATOR OF RPOS"/>
    <property type="match status" value="1"/>
</dbReference>
<evidence type="ECO:0000256" key="7">
    <source>
        <dbReference type="PROSITE-ProRule" id="PRU01091"/>
    </source>
</evidence>
<dbReference type="PROSITE" id="PS50110">
    <property type="entry name" value="RESPONSE_REGULATORY"/>
    <property type="match status" value="1"/>
</dbReference>
<feature type="domain" description="Response regulatory" evidence="8">
    <location>
        <begin position="10"/>
        <end position="124"/>
    </location>
</feature>
<dbReference type="Proteomes" id="UP001432180">
    <property type="component" value="Chromosome"/>
</dbReference>
<accession>A0ABZ0SET5</accession>
<dbReference type="SMART" id="SM00862">
    <property type="entry name" value="Trans_reg_C"/>
    <property type="match status" value="1"/>
</dbReference>
<evidence type="ECO:0000256" key="2">
    <source>
        <dbReference type="ARBA" id="ARBA00023012"/>
    </source>
</evidence>
<protein>
    <submittedName>
        <fullName evidence="10">Transcriptional regulatory protein YycF</fullName>
    </submittedName>
</protein>
<keyword evidence="11" id="KW-1185">Reference proteome</keyword>
<dbReference type="Pfam" id="PF00486">
    <property type="entry name" value="Trans_reg_C"/>
    <property type="match status" value="1"/>
</dbReference>
<dbReference type="InterPro" id="IPR011006">
    <property type="entry name" value="CheY-like_superfamily"/>
</dbReference>
<feature type="DNA-binding region" description="OmpR/PhoB-type" evidence="7">
    <location>
        <begin position="136"/>
        <end position="239"/>
    </location>
</feature>
<dbReference type="PANTHER" id="PTHR48111:SF1">
    <property type="entry name" value="TWO-COMPONENT RESPONSE REGULATOR ORR33"/>
    <property type="match status" value="1"/>
</dbReference>
<evidence type="ECO:0000313" key="10">
    <source>
        <dbReference type="EMBL" id="WPL19536.1"/>
    </source>
</evidence>
<evidence type="ECO:0000313" key="11">
    <source>
        <dbReference type="Proteomes" id="UP001432180"/>
    </source>
</evidence>
<organism evidence="10 11">
    <name type="scientific">Thiorhodovibrio winogradskyi</name>
    <dbReference type="NCBI Taxonomy" id="77007"/>
    <lineage>
        <taxon>Bacteria</taxon>
        <taxon>Pseudomonadati</taxon>
        <taxon>Pseudomonadota</taxon>
        <taxon>Gammaproteobacteria</taxon>
        <taxon>Chromatiales</taxon>
        <taxon>Chromatiaceae</taxon>
        <taxon>Thiorhodovibrio</taxon>
    </lineage>
</organism>
<name>A0ABZ0SET5_9GAMM</name>
<dbReference type="SMART" id="SM00448">
    <property type="entry name" value="REC"/>
    <property type="match status" value="1"/>
</dbReference>
<proteinExistence type="predicted"/>
<keyword evidence="5" id="KW-0804">Transcription</keyword>
<dbReference type="InterPro" id="IPR001789">
    <property type="entry name" value="Sig_transdc_resp-reg_receiver"/>
</dbReference>
<dbReference type="SUPFAM" id="SSF52172">
    <property type="entry name" value="CheY-like"/>
    <property type="match status" value="1"/>
</dbReference>
<sequence length="248" mass="27099">MAHAPMPDIPILLVEDDLDLCEVLSEYLELHGYQVTTANSGRDFYRALDLGHAFQVAIIDLGLPDQPGQVLAEYARQNTAMSVVIITANDALDNRIGAFQSGVDLFIAKPLDTRELLAAVSAMAARYSERQALQPANPPALPGTGVWRLKRPPRQLISPAGGVMTLTQRESDIVALFARVKDGHVERQAMLQAIYNREDRAAQRALDNLIRRLRVKLEAATGHPAPIVTAYGQGHTFSEPLVMDSAAK</sequence>
<keyword evidence="1 6" id="KW-0597">Phosphoprotein</keyword>
<dbReference type="Gene3D" id="3.40.50.2300">
    <property type="match status" value="1"/>
</dbReference>
<dbReference type="PROSITE" id="PS51755">
    <property type="entry name" value="OMPR_PHOB"/>
    <property type="match status" value="1"/>
</dbReference>
<dbReference type="InterPro" id="IPR036388">
    <property type="entry name" value="WH-like_DNA-bd_sf"/>
</dbReference>
<dbReference type="InterPro" id="IPR039420">
    <property type="entry name" value="WalR-like"/>
</dbReference>
<dbReference type="Pfam" id="PF00072">
    <property type="entry name" value="Response_reg"/>
    <property type="match status" value="1"/>
</dbReference>
<evidence type="ECO:0000259" key="9">
    <source>
        <dbReference type="PROSITE" id="PS51755"/>
    </source>
</evidence>
<keyword evidence="4 7" id="KW-0238">DNA-binding</keyword>
<dbReference type="InterPro" id="IPR001867">
    <property type="entry name" value="OmpR/PhoB-type_DNA-bd"/>
</dbReference>